<dbReference type="PANTHER" id="PTHR37329">
    <property type="entry name" value="KINETOCHORE PROTEIN SOS7"/>
    <property type="match status" value="1"/>
</dbReference>
<dbReference type="Proteomes" id="UP000467700">
    <property type="component" value="Unassembled WGS sequence"/>
</dbReference>
<evidence type="ECO:0000256" key="1">
    <source>
        <dbReference type="SAM" id="Coils"/>
    </source>
</evidence>
<dbReference type="GO" id="GO:0051315">
    <property type="term" value="P:attachment of mitotic spindle microtubules to kinetochore"/>
    <property type="evidence" value="ECO:0007669"/>
    <property type="project" value="TreeGrafter"/>
</dbReference>
<keyword evidence="1" id="KW-0175">Coiled coil</keyword>
<evidence type="ECO:0000259" key="2">
    <source>
        <dbReference type="Pfam" id="PF20882"/>
    </source>
</evidence>
<dbReference type="PANTHER" id="PTHR37329:SF1">
    <property type="entry name" value="KINETOCHORE PROTEIN SOS7"/>
    <property type="match status" value="1"/>
</dbReference>
<comment type="caution">
    <text evidence="3">The sequence shown here is derived from an EMBL/GenBank/DDBJ whole genome shotgun (WGS) entry which is preliminary data.</text>
</comment>
<dbReference type="EMBL" id="CACVBS010000067">
    <property type="protein sequence ID" value="CAA7268255.1"/>
    <property type="molecule type" value="Genomic_DNA"/>
</dbReference>
<feature type="coiled-coil region" evidence="1">
    <location>
        <begin position="194"/>
        <end position="249"/>
    </location>
</feature>
<dbReference type="GO" id="GO:0034501">
    <property type="term" value="P:protein localization to kinetochore"/>
    <property type="evidence" value="ECO:0007669"/>
    <property type="project" value="InterPro"/>
</dbReference>
<evidence type="ECO:0000313" key="3">
    <source>
        <dbReference type="EMBL" id="CAA7268255.1"/>
    </source>
</evidence>
<dbReference type="InterPro" id="IPR037475">
    <property type="entry name" value="Sos7"/>
</dbReference>
<sequence>MSRPSLELSVEPGKNVQAARQVQARLQAANLQLVKKVAVFNAHRKEEDEELEGEGATNKDPAIVAMDLAAQIAYLRKLKFQYLEQNAKDKYVKSIVSDIDDAPIVTAEQNKDLALVNEEKKEKLKAAKGNLAEVQSNIRLLAPMVEQDYQRVKQATDRAAFLSQKIIDARTSLMVLRQTHPPPRLTIPLAEQKLADQVTEMQTLSDDVQSLKQKAKTEKGRVRAGTLEVEELRTEAAEAQKSVKALQGDEEDSRLVPLCDWYTASLTLQRSICNLEDSSSESENELRLTYKVDAPPPASPHRVVISLIFAPDTRRLADAQVSGLEELGVDLGDLIDAHIQLNDVHGLVAAVLARARAAASS</sequence>
<dbReference type="Pfam" id="PF20882">
    <property type="entry name" value="Sos7"/>
    <property type="match status" value="1"/>
</dbReference>
<keyword evidence="4" id="KW-1185">Reference proteome</keyword>
<dbReference type="AlphaFoldDB" id="A0A8S0W342"/>
<feature type="domain" description="Kinetochore protein Sos7 coiled-coil" evidence="2">
    <location>
        <begin position="74"/>
        <end position="149"/>
    </location>
</feature>
<dbReference type="InterPro" id="IPR048781">
    <property type="entry name" value="Sos7_CC"/>
</dbReference>
<name>A0A8S0W342_CYCAE</name>
<organism evidence="3 4">
    <name type="scientific">Cyclocybe aegerita</name>
    <name type="common">Black poplar mushroom</name>
    <name type="synonym">Agrocybe aegerita</name>
    <dbReference type="NCBI Taxonomy" id="1973307"/>
    <lineage>
        <taxon>Eukaryota</taxon>
        <taxon>Fungi</taxon>
        <taxon>Dikarya</taxon>
        <taxon>Basidiomycota</taxon>
        <taxon>Agaricomycotina</taxon>
        <taxon>Agaricomycetes</taxon>
        <taxon>Agaricomycetidae</taxon>
        <taxon>Agaricales</taxon>
        <taxon>Agaricineae</taxon>
        <taxon>Bolbitiaceae</taxon>
        <taxon>Cyclocybe</taxon>
    </lineage>
</organism>
<protein>
    <recommendedName>
        <fullName evidence="2">Kinetochore protein Sos7 coiled-coil domain-containing protein</fullName>
    </recommendedName>
</protein>
<dbReference type="GO" id="GO:0000776">
    <property type="term" value="C:kinetochore"/>
    <property type="evidence" value="ECO:0007669"/>
    <property type="project" value="InterPro"/>
</dbReference>
<accession>A0A8S0W342</accession>
<gene>
    <name evidence="3" type="ORF">AAE3_LOCUS10491</name>
</gene>
<feature type="coiled-coil region" evidence="1">
    <location>
        <begin position="110"/>
        <end position="137"/>
    </location>
</feature>
<evidence type="ECO:0000313" key="4">
    <source>
        <dbReference type="Proteomes" id="UP000467700"/>
    </source>
</evidence>
<dbReference type="OrthoDB" id="18959at2759"/>
<proteinExistence type="predicted"/>
<reference evidence="3 4" key="1">
    <citation type="submission" date="2020-01" db="EMBL/GenBank/DDBJ databases">
        <authorList>
            <person name="Gupta K D."/>
        </authorList>
    </citation>
    <scope>NUCLEOTIDE SEQUENCE [LARGE SCALE GENOMIC DNA]</scope>
</reference>